<dbReference type="GO" id="GO:0016158">
    <property type="term" value="F:inositol hexakisphosphate 3-phosphatase activity"/>
    <property type="evidence" value="ECO:0007669"/>
    <property type="project" value="InterPro"/>
</dbReference>
<comment type="caution">
    <text evidence="2">The sequence shown here is derived from an EMBL/GenBank/DDBJ whole genome shotgun (WGS) entry which is preliminary data.</text>
</comment>
<dbReference type="AlphaFoldDB" id="A0A6B3NFJ4"/>
<name>A0A6B3NFJ4_9CYAN</name>
<feature type="domain" description="BPP" evidence="1">
    <location>
        <begin position="4"/>
        <end position="38"/>
    </location>
</feature>
<accession>A0A6B3NFJ4</accession>
<dbReference type="Gene3D" id="2.120.10.30">
    <property type="entry name" value="TolB, C-terminal domain"/>
    <property type="match status" value="1"/>
</dbReference>
<evidence type="ECO:0000313" key="2">
    <source>
        <dbReference type="EMBL" id="NER30413.1"/>
    </source>
</evidence>
<proteinExistence type="predicted"/>
<organism evidence="2">
    <name type="scientific">Symploca sp. SIO1C4</name>
    <dbReference type="NCBI Taxonomy" id="2607765"/>
    <lineage>
        <taxon>Bacteria</taxon>
        <taxon>Bacillati</taxon>
        <taxon>Cyanobacteriota</taxon>
        <taxon>Cyanophyceae</taxon>
        <taxon>Coleofasciculales</taxon>
        <taxon>Coleofasciculaceae</taxon>
        <taxon>Symploca</taxon>
    </lineage>
</organism>
<dbReference type="InterPro" id="IPR003431">
    <property type="entry name" value="B-propeller_Phytase"/>
</dbReference>
<sequence>MQFVFYYGSNGTGALIASSQGDSTYAIFTRDQKYGIQAPFFA</sequence>
<protein>
    <submittedName>
        <fullName evidence="2">Phytase</fullName>
    </submittedName>
</protein>
<reference evidence="2" key="1">
    <citation type="submission" date="2019-11" db="EMBL/GenBank/DDBJ databases">
        <title>Genomic insights into an expanded diversity of filamentous marine cyanobacteria reveals the extraordinary biosynthetic potential of Moorea and Okeania.</title>
        <authorList>
            <person name="Ferreira Leao T."/>
            <person name="Wang M."/>
            <person name="Moss N."/>
            <person name="Da Silva R."/>
            <person name="Sanders J."/>
            <person name="Nurk S."/>
            <person name="Gurevich A."/>
            <person name="Humphrey G."/>
            <person name="Reher R."/>
            <person name="Zhu Q."/>
            <person name="Belda-Ferre P."/>
            <person name="Glukhov E."/>
            <person name="Rex R."/>
            <person name="Dorrestein P.C."/>
            <person name="Knight R."/>
            <person name="Pevzner P."/>
            <person name="Gerwick W.H."/>
            <person name="Gerwick L."/>
        </authorList>
    </citation>
    <scope>NUCLEOTIDE SEQUENCE</scope>
    <source>
        <strain evidence="2">SIO1C4</strain>
    </source>
</reference>
<dbReference type="Pfam" id="PF02333">
    <property type="entry name" value="Phytase"/>
    <property type="match status" value="1"/>
</dbReference>
<evidence type="ECO:0000259" key="1">
    <source>
        <dbReference type="Pfam" id="PF02333"/>
    </source>
</evidence>
<gene>
    <name evidence="2" type="ORF">F6J89_23010</name>
</gene>
<dbReference type="InterPro" id="IPR011042">
    <property type="entry name" value="6-blade_b-propeller_TolB-like"/>
</dbReference>
<dbReference type="EMBL" id="JAAHFQ010000551">
    <property type="protein sequence ID" value="NER30413.1"/>
    <property type="molecule type" value="Genomic_DNA"/>
</dbReference>
<dbReference type="SUPFAM" id="SSF50956">
    <property type="entry name" value="Thermostable phytase (3-phytase)"/>
    <property type="match status" value="1"/>
</dbReference>